<reference evidence="1" key="1">
    <citation type="submission" date="2021-01" db="EMBL/GenBank/DDBJ databases">
        <authorList>
            <consortium name="Genoscope - CEA"/>
            <person name="William W."/>
        </authorList>
    </citation>
    <scope>NUCLEOTIDE SEQUENCE</scope>
</reference>
<gene>
    <name evidence="1" type="ORF">PPRIM_AZ9-3.1.T0700001</name>
</gene>
<accession>A0A8S1MT21</accession>
<dbReference type="OMA" id="EDTQADW"/>
<dbReference type="PANTHER" id="PTHR33706">
    <property type="entry name" value="MORN VARIANT REPEAT PROTEIN"/>
    <property type="match status" value="1"/>
</dbReference>
<dbReference type="PANTHER" id="PTHR33706:SF1">
    <property type="entry name" value="TPR REPEAT PROTEIN"/>
    <property type="match status" value="1"/>
</dbReference>
<keyword evidence="2" id="KW-1185">Reference proteome</keyword>
<dbReference type="AlphaFoldDB" id="A0A8S1MT21"/>
<evidence type="ECO:0000313" key="1">
    <source>
        <dbReference type="EMBL" id="CAD8083320.1"/>
    </source>
</evidence>
<dbReference type="Proteomes" id="UP000688137">
    <property type="component" value="Unassembled WGS sequence"/>
</dbReference>
<name>A0A8S1MT21_PARPR</name>
<sequence>MDYQKQVEYIKLKTQVTVCDGKVQKCEGFKKKGKCLKKINFQIQCTEEGELQYVYQGEILQKIKFNDQLTKSQTITNLEKIFHLLWVGVQEKNQQKVGQWIAMWKGENLFGCGGQYSSDGRKQGIWKEMIKDFYDNSKAFEIGEYVNGQRKGYWKCVYENKEIGGGEYNQQGERNGKWIELGDGFWSDLQVIYIGEYKNGKKIGKWDILVRQNCKQPFQKIGGGLYHERSFNKIGKWIELSDGFNYESQVTYNGEYKMGKKVGRWDILFSRHDWKQHFEKIGGGSYDEGGQIKIGKWIELGDGLKYDSQITHHSEYKNDKKVGRWDIFFRHDWKNQFEKIGGGQYDQESSLKTGNWIEISDGFSQYSQVIYTGEYQNGKKVSKWDILFRDIYSYSKYQEIGGGKYDEGGQMKIGRWIELSDGFRDVSQVTFVGEYKNGEKAGIWDIKFEGRQFGGGSFHDSIKTGKWIELIDEFTCYSFVTYQGQYHNGQKVGQWEIYYMKSDGSVCQQIGGGQYDQESSLKIGKWIEQSDGFSEYSQVLYKGEYINGRKIGKWEIDYRDNSDQSFIKIGGGQYDETSSTKIGRWIELNDGFTYYSQVIYNGEYINSKKVGQWDAFYRNIQSNSIFEKIGGGLYDEDGINKIGRWIELSDGFRDDQQVKYVGDYKNGKKIGMWTKMERNWQIYLLFIYQIFSNDYNQFYAEHLKLLSNTYKTAN</sequence>
<protein>
    <submittedName>
        <fullName evidence="1">Uncharacterized protein</fullName>
    </submittedName>
</protein>
<proteinExistence type="predicted"/>
<comment type="caution">
    <text evidence="1">The sequence shown here is derived from an EMBL/GenBank/DDBJ whole genome shotgun (WGS) entry which is preliminary data.</text>
</comment>
<evidence type="ECO:0000313" key="2">
    <source>
        <dbReference type="Proteomes" id="UP000688137"/>
    </source>
</evidence>
<dbReference type="EMBL" id="CAJJDM010000073">
    <property type="protein sequence ID" value="CAD8083320.1"/>
    <property type="molecule type" value="Genomic_DNA"/>
</dbReference>
<organism evidence="1 2">
    <name type="scientific">Paramecium primaurelia</name>
    <dbReference type="NCBI Taxonomy" id="5886"/>
    <lineage>
        <taxon>Eukaryota</taxon>
        <taxon>Sar</taxon>
        <taxon>Alveolata</taxon>
        <taxon>Ciliophora</taxon>
        <taxon>Intramacronucleata</taxon>
        <taxon>Oligohymenophorea</taxon>
        <taxon>Peniculida</taxon>
        <taxon>Parameciidae</taxon>
        <taxon>Paramecium</taxon>
    </lineage>
</organism>